<name>A0A4D4J7X2_9PSEU</name>
<dbReference type="EMBL" id="BJFL01000030">
    <property type="protein sequence ID" value="GDY32875.1"/>
    <property type="molecule type" value="Genomic_DNA"/>
</dbReference>
<accession>A0A4D4J7X2</accession>
<sequence>MEQRDTIEVAELLARLTRAEQEAAEHAARTAALAEDVHGQRRFSQGEVSASGSPAARTPTANSATCSTSGVTRRAA</sequence>
<evidence type="ECO:0000256" key="1">
    <source>
        <dbReference type="SAM" id="MobiDB-lite"/>
    </source>
</evidence>
<organism evidence="2 3">
    <name type="scientific">Gandjariella thermophila</name>
    <dbReference type="NCBI Taxonomy" id="1931992"/>
    <lineage>
        <taxon>Bacteria</taxon>
        <taxon>Bacillati</taxon>
        <taxon>Actinomycetota</taxon>
        <taxon>Actinomycetes</taxon>
        <taxon>Pseudonocardiales</taxon>
        <taxon>Pseudonocardiaceae</taxon>
        <taxon>Gandjariella</taxon>
    </lineage>
</organism>
<feature type="compositionally biased region" description="Polar residues" evidence="1">
    <location>
        <begin position="59"/>
        <end position="76"/>
    </location>
</feature>
<dbReference type="AlphaFoldDB" id="A0A4D4J7X2"/>
<feature type="region of interest" description="Disordered" evidence="1">
    <location>
        <begin position="27"/>
        <end position="76"/>
    </location>
</feature>
<evidence type="ECO:0000313" key="3">
    <source>
        <dbReference type="Proteomes" id="UP000298860"/>
    </source>
</evidence>
<comment type="caution">
    <text evidence="2">The sequence shown here is derived from an EMBL/GenBank/DDBJ whole genome shotgun (WGS) entry which is preliminary data.</text>
</comment>
<gene>
    <name evidence="2" type="ORF">GTS_45080</name>
</gene>
<reference evidence="3" key="1">
    <citation type="submission" date="2019-04" db="EMBL/GenBank/DDBJ databases">
        <title>Draft genome sequence of Pseudonocardiaceae bacterium SL3-2-4.</title>
        <authorList>
            <person name="Ningsih F."/>
            <person name="Yokota A."/>
            <person name="Sakai Y."/>
            <person name="Nanatani K."/>
            <person name="Yabe S."/>
            <person name="Oetari A."/>
            <person name="Sjamsuridzal W."/>
        </authorList>
    </citation>
    <scope>NUCLEOTIDE SEQUENCE [LARGE SCALE GENOMIC DNA]</scope>
    <source>
        <strain evidence="3">SL3-2-4</strain>
    </source>
</reference>
<proteinExistence type="predicted"/>
<dbReference type="RefSeq" id="WP_137815866.1">
    <property type="nucleotide sequence ID" value="NZ_BJFL01000030.1"/>
</dbReference>
<dbReference type="Proteomes" id="UP000298860">
    <property type="component" value="Unassembled WGS sequence"/>
</dbReference>
<feature type="compositionally biased region" description="Polar residues" evidence="1">
    <location>
        <begin position="42"/>
        <end position="52"/>
    </location>
</feature>
<protein>
    <submittedName>
        <fullName evidence="2">Uncharacterized protein</fullName>
    </submittedName>
</protein>
<evidence type="ECO:0000313" key="2">
    <source>
        <dbReference type="EMBL" id="GDY32875.1"/>
    </source>
</evidence>
<keyword evidence="3" id="KW-1185">Reference proteome</keyword>